<dbReference type="Pfam" id="PF13356">
    <property type="entry name" value="Arm-DNA-bind_3"/>
    <property type="match status" value="1"/>
</dbReference>
<evidence type="ECO:0000259" key="7">
    <source>
        <dbReference type="PROSITE" id="PS51900"/>
    </source>
</evidence>
<dbReference type="PROSITE" id="PS51898">
    <property type="entry name" value="TYR_RECOMBINASE"/>
    <property type="match status" value="1"/>
</dbReference>
<dbReference type="Pfam" id="PF22022">
    <property type="entry name" value="Phage_int_M"/>
    <property type="match status" value="1"/>
</dbReference>
<dbReference type="Gene3D" id="1.10.150.130">
    <property type="match status" value="1"/>
</dbReference>
<dbReference type="InterPro" id="IPR044068">
    <property type="entry name" value="CB"/>
</dbReference>
<dbReference type="GO" id="GO:0003677">
    <property type="term" value="F:DNA binding"/>
    <property type="evidence" value="ECO:0007669"/>
    <property type="project" value="UniProtKB-UniRule"/>
</dbReference>
<evidence type="ECO:0000256" key="3">
    <source>
        <dbReference type="ARBA" id="ARBA00023125"/>
    </source>
</evidence>
<evidence type="ECO:0000256" key="4">
    <source>
        <dbReference type="ARBA" id="ARBA00023172"/>
    </source>
</evidence>
<dbReference type="KEGG" id="tvi:Thivi_1592"/>
<sequence length="422" mass="47842">MPKKRFTVPFVEKVLPPTDKPQEDYFDTVLPAFGLRVGRKRKTYFVMVRVLRDGEWKMTRANIGTTAELDLASARQQAQEAMDRAAKGFAPAEVKVERKAAQADESRNTFSAVRDEFLTKYRGRQNRKPAPRTLAEIKRVLNTDLFAAWNDRPLAKISRRDVLDVLDVLVERDAEVMANRTLAYLSMLFGWAMHREIITTDPTDNIKKPGSEQSRERVLSLDELRAIWQATEANQGDLFSGIVRVLMLTGQRRDEVGGMRWSELDLSAATWTLPTNRTKNHREHIVPLTAPVVEILQARQTEQDAMRLKTDYVFTSFGPRPFSGWSKSKARLDGRASIAKWTLHDLRRTLATRLAEDLHIPPHIIEATINHVSGARAGVAGTYNRALYLEERRNALDAWAGYVLRVVGAVETGNVVEMRAHG</sequence>
<dbReference type="AlphaFoldDB" id="I3Y9B2"/>
<evidence type="ECO:0000313" key="8">
    <source>
        <dbReference type="EMBL" id="AFL73580.1"/>
    </source>
</evidence>
<organism evidence="8 9">
    <name type="scientific">Thiocystis violascens (strain ATCC 17096 / DSM 198 / 6111)</name>
    <name type="common">Chromatium violascens</name>
    <dbReference type="NCBI Taxonomy" id="765911"/>
    <lineage>
        <taxon>Bacteria</taxon>
        <taxon>Pseudomonadati</taxon>
        <taxon>Pseudomonadota</taxon>
        <taxon>Gammaproteobacteria</taxon>
        <taxon>Chromatiales</taxon>
        <taxon>Chromatiaceae</taxon>
        <taxon>Thiocystis</taxon>
    </lineage>
</organism>
<gene>
    <name evidence="8" type="ordered locus">Thivi_1592</name>
</gene>
<dbReference type="InterPro" id="IPR011010">
    <property type="entry name" value="DNA_brk_join_enz"/>
</dbReference>
<dbReference type="RefSeq" id="WP_014778046.1">
    <property type="nucleotide sequence ID" value="NC_018012.1"/>
</dbReference>
<dbReference type="InterPro" id="IPR002104">
    <property type="entry name" value="Integrase_catalytic"/>
</dbReference>
<dbReference type="Gene3D" id="3.30.160.390">
    <property type="entry name" value="Integrase, DNA-binding domain"/>
    <property type="match status" value="1"/>
</dbReference>
<keyword evidence="3 5" id="KW-0238">DNA-binding</keyword>
<dbReference type="OrthoDB" id="9795573at2"/>
<keyword evidence="9" id="KW-1185">Reference proteome</keyword>
<dbReference type="PANTHER" id="PTHR30629">
    <property type="entry name" value="PROPHAGE INTEGRASE"/>
    <property type="match status" value="1"/>
</dbReference>
<accession>I3Y9B2</accession>
<dbReference type="eggNOG" id="COG0582">
    <property type="taxonomic scope" value="Bacteria"/>
</dbReference>
<proteinExistence type="inferred from homology"/>
<evidence type="ECO:0000313" key="9">
    <source>
        <dbReference type="Proteomes" id="UP000006062"/>
    </source>
</evidence>
<comment type="similarity">
    <text evidence="1">Belongs to the 'phage' integrase family.</text>
</comment>
<evidence type="ECO:0000256" key="2">
    <source>
        <dbReference type="ARBA" id="ARBA00022908"/>
    </source>
</evidence>
<dbReference type="EMBL" id="CP003154">
    <property type="protein sequence ID" value="AFL73580.1"/>
    <property type="molecule type" value="Genomic_DNA"/>
</dbReference>
<dbReference type="GO" id="GO:0006310">
    <property type="term" value="P:DNA recombination"/>
    <property type="evidence" value="ECO:0007669"/>
    <property type="project" value="UniProtKB-KW"/>
</dbReference>
<keyword evidence="2" id="KW-0229">DNA integration</keyword>
<evidence type="ECO:0000256" key="1">
    <source>
        <dbReference type="ARBA" id="ARBA00008857"/>
    </source>
</evidence>
<dbReference type="CDD" id="cd00801">
    <property type="entry name" value="INT_P4_C"/>
    <property type="match status" value="1"/>
</dbReference>
<feature type="domain" description="Core-binding (CB)" evidence="7">
    <location>
        <begin position="108"/>
        <end position="193"/>
    </location>
</feature>
<name>I3Y9B2_THIV6</name>
<protein>
    <submittedName>
        <fullName evidence="8">Site-specific recombinase XerD</fullName>
    </submittedName>
</protein>
<dbReference type="GO" id="GO:0015074">
    <property type="term" value="P:DNA integration"/>
    <property type="evidence" value="ECO:0007669"/>
    <property type="project" value="UniProtKB-KW"/>
</dbReference>
<dbReference type="InterPro" id="IPR053876">
    <property type="entry name" value="Phage_int_M"/>
</dbReference>
<dbReference type="PANTHER" id="PTHR30629:SF2">
    <property type="entry name" value="PROPHAGE INTEGRASE INTS-RELATED"/>
    <property type="match status" value="1"/>
</dbReference>
<dbReference type="Gene3D" id="1.10.443.10">
    <property type="entry name" value="Intergrase catalytic core"/>
    <property type="match status" value="1"/>
</dbReference>
<dbReference type="Proteomes" id="UP000006062">
    <property type="component" value="Chromosome"/>
</dbReference>
<dbReference type="PROSITE" id="PS51900">
    <property type="entry name" value="CB"/>
    <property type="match status" value="1"/>
</dbReference>
<dbReference type="HOGENOM" id="CLU_027562_0_4_6"/>
<dbReference type="InterPro" id="IPR038488">
    <property type="entry name" value="Integrase_DNA-bd_sf"/>
</dbReference>
<dbReference type="STRING" id="765911.Thivi_1592"/>
<dbReference type="InterPro" id="IPR013762">
    <property type="entry name" value="Integrase-like_cat_sf"/>
</dbReference>
<dbReference type="InterPro" id="IPR010998">
    <property type="entry name" value="Integrase_recombinase_N"/>
</dbReference>
<keyword evidence="4" id="KW-0233">DNA recombination</keyword>
<feature type="domain" description="Tyr recombinase" evidence="6">
    <location>
        <begin position="214"/>
        <end position="397"/>
    </location>
</feature>
<dbReference type="Pfam" id="PF00589">
    <property type="entry name" value="Phage_integrase"/>
    <property type="match status" value="1"/>
</dbReference>
<dbReference type="SUPFAM" id="SSF56349">
    <property type="entry name" value="DNA breaking-rejoining enzymes"/>
    <property type="match status" value="1"/>
</dbReference>
<evidence type="ECO:0000256" key="5">
    <source>
        <dbReference type="PROSITE-ProRule" id="PRU01248"/>
    </source>
</evidence>
<dbReference type="InterPro" id="IPR050808">
    <property type="entry name" value="Phage_Integrase"/>
</dbReference>
<dbReference type="InterPro" id="IPR025166">
    <property type="entry name" value="Integrase_DNA_bind_dom"/>
</dbReference>
<evidence type="ECO:0000259" key="6">
    <source>
        <dbReference type="PROSITE" id="PS51898"/>
    </source>
</evidence>
<reference evidence="8 9" key="1">
    <citation type="submission" date="2012-06" db="EMBL/GenBank/DDBJ databases">
        <title>Complete sequence of Thiocystis violascens DSM 198.</title>
        <authorList>
            <consortium name="US DOE Joint Genome Institute"/>
            <person name="Lucas S."/>
            <person name="Han J."/>
            <person name="Lapidus A."/>
            <person name="Cheng J.-F."/>
            <person name="Goodwin L."/>
            <person name="Pitluck S."/>
            <person name="Peters L."/>
            <person name="Ovchinnikova G."/>
            <person name="Teshima H."/>
            <person name="Detter J.C."/>
            <person name="Han C."/>
            <person name="Tapia R."/>
            <person name="Land M."/>
            <person name="Hauser L."/>
            <person name="Kyrpides N."/>
            <person name="Ivanova N."/>
            <person name="Pagani I."/>
            <person name="Vogl K."/>
            <person name="Liu Z."/>
            <person name="Frigaard N.-U."/>
            <person name="Bryant D."/>
            <person name="Woyke T."/>
        </authorList>
    </citation>
    <scope>NUCLEOTIDE SEQUENCE [LARGE SCALE GENOMIC DNA]</scope>
    <source>
        <strain evidence="9">ATCC 17096 / DSM 198 / 6111</strain>
    </source>
</reference>